<sequence length="55" mass="6635">MQQHCLTFFVLFVLVMLLQTYFFVNKKIFPAYPLFKKGGMRDYTEVEVSYDMIRS</sequence>
<dbReference type="EMBL" id="AMCI01002046">
    <property type="protein sequence ID" value="EJX03757.1"/>
    <property type="molecule type" value="Genomic_DNA"/>
</dbReference>
<dbReference type="AlphaFoldDB" id="J9G930"/>
<keyword evidence="1" id="KW-0472">Membrane</keyword>
<accession>J9G930</accession>
<feature type="transmembrane region" description="Helical" evidence="1">
    <location>
        <begin position="6"/>
        <end position="24"/>
    </location>
</feature>
<keyword evidence="1" id="KW-0812">Transmembrane</keyword>
<gene>
    <name evidence="2" type="ORF">EVA_08138</name>
</gene>
<protein>
    <submittedName>
        <fullName evidence="2">Uncharacterized protein</fullName>
    </submittedName>
</protein>
<evidence type="ECO:0000256" key="1">
    <source>
        <dbReference type="SAM" id="Phobius"/>
    </source>
</evidence>
<name>J9G930_9ZZZZ</name>
<evidence type="ECO:0000313" key="2">
    <source>
        <dbReference type="EMBL" id="EJX03757.1"/>
    </source>
</evidence>
<reference evidence="2" key="1">
    <citation type="journal article" date="2012" name="PLoS ONE">
        <title>Gene sets for utilization of primary and secondary nutrition supplies in the distal gut of endangered iberian lynx.</title>
        <authorList>
            <person name="Alcaide M."/>
            <person name="Messina E."/>
            <person name="Richter M."/>
            <person name="Bargiela R."/>
            <person name="Peplies J."/>
            <person name="Huws S.A."/>
            <person name="Newbold C.J."/>
            <person name="Golyshin P.N."/>
            <person name="Simon M.A."/>
            <person name="Lopez G."/>
            <person name="Yakimov M.M."/>
            <person name="Ferrer M."/>
        </authorList>
    </citation>
    <scope>NUCLEOTIDE SEQUENCE</scope>
</reference>
<organism evidence="2">
    <name type="scientific">gut metagenome</name>
    <dbReference type="NCBI Taxonomy" id="749906"/>
    <lineage>
        <taxon>unclassified sequences</taxon>
        <taxon>metagenomes</taxon>
        <taxon>organismal metagenomes</taxon>
    </lineage>
</organism>
<comment type="caution">
    <text evidence="2">The sequence shown here is derived from an EMBL/GenBank/DDBJ whole genome shotgun (WGS) entry which is preliminary data.</text>
</comment>
<keyword evidence="1" id="KW-1133">Transmembrane helix</keyword>
<proteinExistence type="predicted"/>